<keyword evidence="2" id="KW-1185">Reference proteome</keyword>
<evidence type="ECO:0000313" key="1">
    <source>
        <dbReference type="EMBL" id="AUB44091.1"/>
    </source>
</evidence>
<dbReference type="AlphaFoldDB" id="A0A2K8T8V7"/>
<gene>
    <name evidence="1" type="ORF">COO91_10309</name>
</gene>
<proteinExistence type="predicted"/>
<keyword evidence="1" id="KW-0614">Plasmid</keyword>
<sequence>MAQARVVIRGAALEKGEHLLKTTKLASLTELINVMFSRYGRHLEATWEVLPAFDIDERDSLAKSVPTVVTQISLPAEDFTFDEPISRL</sequence>
<organism evidence="1 2">
    <name type="scientific">Nostoc flagelliforme CCNUN1</name>
    <dbReference type="NCBI Taxonomy" id="2038116"/>
    <lineage>
        <taxon>Bacteria</taxon>
        <taxon>Bacillati</taxon>
        <taxon>Cyanobacteriota</taxon>
        <taxon>Cyanophyceae</taxon>
        <taxon>Nostocales</taxon>
        <taxon>Nostocaceae</taxon>
        <taxon>Nostoc</taxon>
    </lineage>
</organism>
<dbReference type="KEGG" id="nfl:COO91_10309"/>
<name>A0A2K8T8V7_9NOSO</name>
<evidence type="ECO:0000313" key="2">
    <source>
        <dbReference type="Proteomes" id="UP000232003"/>
    </source>
</evidence>
<dbReference type="OrthoDB" id="514695at2"/>
<reference evidence="1 2" key="1">
    <citation type="submission" date="2017-11" db="EMBL/GenBank/DDBJ databases">
        <title>Complete genome of a free-living desiccation-tolerant cyanobacterium and its photosynthetic adaptation to extreme terrestrial habitat.</title>
        <authorList>
            <person name="Shang J."/>
        </authorList>
    </citation>
    <scope>NUCLEOTIDE SEQUENCE [LARGE SCALE GENOMIC DNA]</scope>
    <source>
        <strain evidence="1 2">CCNUN1</strain>
        <plasmid evidence="2">pnfsy08</plasmid>
    </source>
</reference>
<geneLocation type="plasmid" evidence="2">
    <name>pnfsy08</name>
</geneLocation>
<accession>A0A2K8T8V7</accession>
<dbReference type="EMBL" id="CP024793">
    <property type="protein sequence ID" value="AUB44091.1"/>
    <property type="molecule type" value="Genomic_DNA"/>
</dbReference>
<protein>
    <submittedName>
        <fullName evidence="1">Uncharacterized protein</fullName>
    </submittedName>
</protein>
<dbReference type="RefSeq" id="WP_069071944.1">
    <property type="nucleotide sequence ID" value="NZ_CAWNNC010000009.1"/>
</dbReference>
<dbReference type="Proteomes" id="UP000232003">
    <property type="component" value="Plasmid pNFSY08"/>
</dbReference>